<evidence type="ECO:0000313" key="2">
    <source>
        <dbReference type="Proteomes" id="UP001566132"/>
    </source>
</evidence>
<dbReference type="EMBL" id="JBDJPC010000010">
    <property type="protein sequence ID" value="KAL1490047.1"/>
    <property type="molecule type" value="Genomic_DNA"/>
</dbReference>
<accession>A0ABD1E5S8</accession>
<organism evidence="1 2">
    <name type="scientific">Hypothenemus hampei</name>
    <name type="common">Coffee berry borer</name>
    <dbReference type="NCBI Taxonomy" id="57062"/>
    <lineage>
        <taxon>Eukaryota</taxon>
        <taxon>Metazoa</taxon>
        <taxon>Ecdysozoa</taxon>
        <taxon>Arthropoda</taxon>
        <taxon>Hexapoda</taxon>
        <taxon>Insecta</taxon>
        <taxon>Pterygota</taxon>
        <taxon>Neoptera</taxon>
        <taxon>Endopterygota</taxon>
        <taxon>Coleoptera</taxon>
        <taxon>Polyphaga</taxon>
        <taxon>Cucujiformia</taxon>
        <taxon>Curculionidae</taxon>
        <taxon>Scolytinae</taxon>
        <taxon>Hypothenemus</taxon>
    </lineage>
</organism>
<dbReference type="Proteomes" id="UP001566132">
    <property type="component" value="Unassembled WGS sequence"/>
</dbReference>
<evidence type="ECO:0000313" key="1">
    <source>
        <dbReference type="EMBL" id="KAL1490047.1"/>
    </source>
</evidence>
<dbReference type="AlphaFoldDB" id="A0ABD1E5S8"/>
<protein>
    <submittedName>
        <fullName evidence="1">Uncharacterized protein</fullName>
    </submittedName>
</protein>
<gene>
    <name evidence="1" type="ORF">ABEB36_012791</name>
</gene>
<name>A0ABD1E5S8_HYPHA</name>
<keyword evidence="2" id="KW-1185">Reference proteome</keyword>
<proteinExistence type="predicted"/>
<sequence>MADPSRLENLYIRHQLKRKKLSSRIWFLTSCKRCKVYPNFIQNNLKINTINNINYQKTIKSAKTKWLNYEIREAYNQRDENNIKLYDIYKKLAYQIKGLEDQDGIKYNKFDLMERKVRDRVSYEDFKF</sequence>
<reference evidence="1 2" key="1">
    <citation type="submission" date="2024-05" db="EMBL/GenBank/DDBJ databases">
        <title>Genetic variation in Jamaican populations of the coffee berry borer (Hypothenemus hampei).</title>
        <authorList>
            <person name="Errbii M."/>
            <person name="Myrie A."/>
        </authorList>
    </citation>
    <scope>NUCLEOTIDE SEQUENCE [LARGE SCALE GENOMIC DNA]</scope>
    <source>
        <strain evidence="1">JA-Hopewell-2020-01-JO</strain>
        <tissue evidence="1">Whole body</tissue>
    </source>
</reference>
<comment type="caution">
    <text evidence="1">The sequence shown here is derived from an EMBL/GenBank/DDBJ whole genome shotgun (WGS) entry which is preliminary data.</text>
</comment>